<dbReference type="BioCyc" id="CNIT1237085:G1324-2788-MONOMER"/>
<evidence type="ECO:0000313" key="2">
    <source>
        <dbReference type="Proteomes" id="UP000008037"/>
    </source>
</evidence>
<reference evidence="1 2" key="1">
    <citation type="journal article" date="2012" name="Environ. Microbiol.">
        <title>The genome of the ammonia-oxidizing Candidatus Nitrososphaera gargensis: insights into metabolic versatility and environmental adaptations.</title>
        <authorList>
            <person name="Spang A."/>
            <person name="Poehlein A."/>
            <person name="Offre P."/>
            <person name="Zumbragel S."/>
            <person name="Haider S."/>
            <person name="Rychlik N."/>
            <person name="Nowka B."/>
            <person name="Schmeisser C."/>
            <person name="Lebedeva E.V."/>
            <person name="Rattei T."/>
            <person name="Bohm C."/>
            <person name="Schmid M."/>
            <person name="Galushko A."/>
            <person name="Hatzenpichler R."/>
            <person name="Weinmaier T."/>
            <person name="Daniel R."/>
            <person name="Schleper C."/>
            <person name="Spieck E."/>
            <person name="Streit W."/>
            <person name="Wagner M."/>
        </authorList>
    </citation>
    <scope>NUCLEOTIDE SEQUENCE [LARGE SCALE GENOMIC DNA]</scope>
    <source>
        <strain evidence="2">Ga9.2</strain>
    </source>
</reference>
<dbReference type="KEGG" id="nga:Ngar_c27880"/>
<dbReference type="EMBL" id="CP002408">
    <property type="protein sequence ID" value="AFU59709.1"/>
    <property type="molecule type" value="Genomic_DNA"/>
</dbReference>
<accession>K0INP0</accession>
<dbReference type="STRING" id="1237085.Ngar_c27880"/>
<dbReference type="Proteomes" id="UP000008037">
    <property type="component" value="Chromosome"/>
</dbReference>
<dbReference type="GeneID" id="13794807"/>
<proteinExistence type="predicted"/>
<evidence type="ECO:0000313" key="1">
    <source>
        <dbReference type="EMBL" id="AFU59709.1"/>
    </source>
</evidence>
<gene>
    <name evidence="1" type="ordered locus">Ngar_c27880</name>
</gene>
<dbReference type="AlphaFoldDB" id="K0INP0"/>
<protein>
    <submittedName>
        <fullName evidence="1">Uncharacterized protein</fullName>
    </submittedName>
</protein>
<dbReference type="InParanoid" id="K0INP0"/>
<keyword evidence="2" id="KW-1185">Reference proteome</keyword>
<sequence length="262" mass="30595">MTRQKQTLGPDYNEIEQAIADMLKENTGMHFLDSGGAYGRHWQRNQAIADFRQLPELSIEIWDDRDFCISLDVFHYLTSFLELDGLAKDLQKQFDDYSELPDNKDKGWYELMQTFAEDILRDQYGYRIEESFNTYNYENLLGQVLQGLTFHVADIDYPDYIILQIHGGCDVRGGYTKPRIFKVPEFDYFTIVQFDLYASCKCTNCSSDDSGYHWYIDGSTADKSHEYKFPSYWIKSGTKNPSNSLKCTRCKSKVYFTPCLVH</sequence>
<organism evidence="1 2">
    <name type="scientific">Nitrososphaera gargensis (strain Ga9.2)</name>
    <dbReference type="NCBI Taxonomy" id="1237085"/>
    <lineage>
        <taxon>Archaea</taxon>
        <taxon>Nitrososphaerota</taxon>
        <taxon>Nitrososphaeria</taxon>
        <taxon>Nitrososphaerales</taxon>
        <taxon>Nitrososphaeraceae</taxon>
        <taxon>Nitrososphaera</taxon>
    </lineage>
</organism>
<name>K0INP0_NITGG</name>
<dbReference type="RefSeq" id="WP_015020244.1">
    <property type="nucleotide sequence ID" value="NC_018719.1"/>
</dbReference>
<dbReference type="HOGENOM" id="CLU_1060141_0_0_2"/>